<name>A0A5S9IJY3_UABAM</name>
<evidence type="ECO:0000256" key="4">
    <source>
        <dbReference type="ARBA" id="ARBA00022553"/>
    </source>
</evidence>
<evidence type="ECO:0000256" key="8">
    <source>
        <dbReference type="ARBA" id="ARBA00022777"/>
    </source>
</evidence>
<evidence type="ECO:0000256" key="11">
    <source>
        <dbReference type="ARBA" id="ARBA00023012"/>
    </source>
</evidence>
<dbReference type="GO" id="GO:0000155">
    <property type="term" value="F:phosphorelay sensor kinase activity"/>
    <property type="evidence" value="ECO:0007669"/>
    <property type="project" value="InterPro"/>
</dbReference>
<dbReference type="SMART" id="SM00989">
    <property type="entry name" value="V4R"/>
    <property type="match status" value="1"/>
</dbReference>
<keyword evidence="12" id="KW-0472">Membrane</keyword>
<keyword evidence="6" id="KW-0812">Transmembrane</keyword>
<dbReference type="FunFam" id="3.30.565.10:FF:000010">
    <property type="entry name" value="Sensor histidine kinase RcsC"/>
    <property type="match status" value="1"/>
</dbReference>
<feature type="domain" description="Histidine kinase" evidence="15">
    <location>
        <begin position="286"/>
        <end position="506"/>
    </location>
</feature>
<dbReference type="GO" id="GO:0016020">
    <property type="term" value="C:membrane"/>
    <property type="evidence" value="ECO:0007669"/>
    <property type="project" value="UniProtKB-SubCell"/>
</dbReference>
<proteinExistence type="predicted"/>
<evidence type="ECO:0000256" key="13">
    <source>
        <dbReference type="PROSITE-ProRule" id="PRU00169"/>
    </source>
</evidence>
<dbReference type="InterPro" id="IPR004358">
    <property type="entry name" value="Sig_transdc_His_kin-like_C"/>
</dbReference>
<dbReference type="RefSeq" id="WP_368238861.1">
    <property type="nucleotide sequence ID" value="NZ_JAZFBD010000009.1"/>
</dbReference>
<dbReference type="SUPFAM" id="SSF55874">
    <property type="entry name" value="ATPase domain of HSP90 chaperone/DNA topoisomerase II/histidine kinase"/>
    <property type="match status" value="1"/>
</dbReference>
<evidence type="ECO:0000256" key="9">
    <source>
        <dbReference type="ARBA" id="ARBA00022840"/>
    </source>
</evidence>
<organism evidence="17 18">
    <name type="scientific">Uabimicrobium amorphum</name>
    <dbReference type="NCBI Taxonomy" id="2596890"/>
    <lineage>
        <taxon>Bacteria</taxon>
        <taxon>Pseudomonadati</taxon>
        <taxon>Planctomycetota</taxon>
        <taxon>Candidatus Uabimicrobiia</taxon>
        <taxon>Candidatus Uabimicrobiales</taxon>
        <taxon>Candidatus Uabimicrobiaceae</taxon>
        <taxon>Candidatus Uabimicrobium</taxon>
    </lineage>
</organism>
<dbReference type="SMART" id="SM00387">
    <property type="entry name" value="HATPase_c"/>
    <property type="match status" value="1"/>
</dbReference>
<evidence type="ECO:0000259" key="16">
    <source>
        <dbReference type="PROSITE" id="PS50110"/>
    </source>
</evidence>
<dbReference type="Gene3D" id="3.40.50.2300">
    <property type="match status" value="1"/>
</dbReference>
<comment type="subcellular location">
    <subcellularLocation>
        <location evidence="2">Membrane</location>
    </subcellularLocation>
</comment>
<evidence type="ECO:0000256" key="5">
    <source>
        <dbReference type="ARBA" id="ARBA00022679"/>
    </source>
</evidence>
<protein>
    <recommendedName>
        <fullName evidence="3">histidine kinase</fullName>
        <ecNumber evidence="3">2.7.13.3</ecNumber>
    </recommendedName>
</protein>
<dbReference type="PROSITE" id="PS50109">
    <property type="entry name" value="HIS_KIN"/>
    <property type="match status" value="1"/>
</dbReference>
<keyword evidence="8 17" id="KW-0418">Kinase</keyword>
<dbReference type="CDD" id="cd00082">
    <property type="entry name" value="HisKA"/>
    <property type="match status" value="1"/>
</dbReference>
<dbReference type="PANTHER" id="PTHR45339">
    <property type="entry name" value="HYBRID SIGNAL TRANSDUCTION HISTIDINE KINASE J"/>
    <property type="match status" value="1"/>
</dbReference>
<evidence type="ECO:0000256" key="7">
    <source>
        <dbReference type="ARBA" id="ARBA00022741"/>
    </source>
</evidence>
<dbReference type="EMBL" id="AP019860">
    <property type="protein sequence ID" value="BBM83233.1"/>
    <property type="molecule type" value="Genomic_DNA"/>
</dbReference>
<feature type="domain" description="Response regulatory" evidence="16">
    <location>
        <begin position="526"/>
        <end position="640"/>
    </location>
</feature>
<dbReference type="SMART" id="SM00388">
    <property type="entry name" value="HisKA"/>
    <property type="match status" value="1"/>
</dbReference>
<dbReference type="PRINTS" id="PR00344">
    <property type="entry name" value="BCTRLSENSOR"/>
</dbReference>
<dbReference type="PANTHER" id="PTHR45339:SF1">
    <property type="entry name" value="HYBRID SIGNAL TRANSDUCTION HISTIDINE KINASE J"/>
    <property type="match status" value="1"/>
</dbReference>
<accession>A0A5S9IJY3</accession>
<dbReference type="CDD" id="cd16922">
    <property type="entry name" value="HATPase_EvgS-ArcB-TorS-like"/>
    <property type="match status" value="1"/>
</dbReference>
<keyword evidence="7" id="KW-0547">Nucleotide-binding</keyword>
<dbReference type="CDD" id="cd17546">
    <property type="entry name" value="REC_hyHK_CKI1_RcsC-like"/>
    <property type="match status" value="1"/>
</dbReference>
<comment type="catalytic activity">
    <reaction evidence="1">
        <text>ATP + protein L-histidine = ADP + protein N-phospho-L-histidine.</text>
        <dbReference type="EC" id="2.7.13.3"/>
    </reaction>
</comment>
<keyword evidence="14" id="KW-0175">Coiled coil</keyword>
<evidence type="ECO:0000256" key="12">
    <source>
        <dbReference type="ARBA" id="ARBA00023136"/>
    </source>
</evidence>
<dbReference type="InterPro" id="IPR036890">
    <property type="entry name" value="HATPase_C_sf"/>
</dbReference>
<dbReference type="SUPFAM" id="SSF47384">
    <property type="entry name" value="Homodimeric domain of signal transducing histidine kinase"/>
    <property type="match status" value="1"/>
</dbReference>
<reference evidence="17 18" key="1">
    <citation type="submission" date="2019-08" db="EMBL/GenBank/DDBJ databases">
        <title>Complete genome sequence of Candidatus Uab amorphum.</title>
        <authorList>
            <person name="Shiratori T."/>
            <person name="Suzuki S."/>
            <person name="Kakizawa Y."/>
            <person name="Ishida K."/>
        </authorList>
    </citation>
    <scope>NUCLEOTIDE SEQUENCE [LARGE SCALE GENOMIC DNA]</scope>
    <source>
        <strain evidence="17 18">SRT547</strain>
    </source>
</reference>
<keyword evidence="4 13" id="KW-0597">Phosphoprotein</keyword>
<dbReference type="EC" id="2.7.13.3" evidence="3"/>
<keyword evidence="18" id="KW-1185">Reference proteome</keyword>
<dbReference type="Proteomes" id="UP000326354">
    <property type="component" value="Chromosome"/>
</dbReference>
<dbReference type="InterPro" id="IPR001789">
    <property type="entry name" value="Sig_transdc_resp-reg_receiver"/>
</dbReference>
<gene>
    <name evidence="17" type="ORF">UABAM_01584</name>
</gene>
<dbReference type="InterPro" id="IPR003661">
    <property type="entry name" value="HisK_dim/P_dom"/>
</dbReference>
<evidence type="ECO:0000259" key="15">
    <source>
        <dbReference type="PROSITE" id="PS50109"/>
    </source>
</evidence>
<keyword evidence="11" id="KW-0902">Two-component regulatory system</keyword>
<dbReference type="InterPro" id="IPR024096">
    <property type="entry name" value="NO_sig/Golgi_transp_ligand-bd"/>
</dbReference>
<dbReference type="SUPFAM" id="SSF52172">
    <property type="entry name" value="CheY-like"/>
    <property type="match status" value="1"/>
</dbReference>
<dbReference type="InterPro" id="IPR004096">
    <property type="entry name" value="V4R"/>
</dbReference>
<evidence type="ECO:0000313" key="18">
    <source>
        <dbReference type="Proteomes" id="UP000326354"/>
    </source>
</evidence>
<dbReference type="Gene3D" id="3.30.1380.20">
    <property type="entry name" value="Trafficking protein particle complex subunit 3"/>
    <property type="match status" value="1"/>
</dbReference>
<dbReference type="Pfam" id="PF02518">
    <property type="entry name" value="HATPase_c"/>
    <property type="match status" value="1"/>
</dbReference>
<evidence type="ECO:0000256" key="6">
    <source>
        <dbReference type="ARBA" id="ARBA00022692"/>
    </source>
</evidence>
<sequence length="640" mass="72982">MSREKELEKRIAELELEVLRLKKKTLGKVNGDTIKVPQEFKATFDAAQDTVGEYFQNIEFDPCRALVSVDNERYILMRASSLSFEFLKNIQNLYKDRGPEDALQIGLDFLFDISHVIGIEDAKKFHEQMQVKTPIDKLSAGPVHFAYTGWAFVEILPESNPSPDDNFYLKYHHPYSFEATSWIKAGKKAQKPICIMNAGYSSGWCEASFGIPLTAVEISCRAQGDENCTFIMAPPHRIKEYVHKEEQVRSYHIPVFLDRKEAEEKLKRAKRELEKANEAKSLFLANMSHEIRTPMNAIMGFCDLLQSTKLNKEQQNHLQVIKNSGDLLISLIDDLLDLSMIEFGKFHLQEKVIDVQEIIRKLVQLLQPQFQKKNIEFQFSCGEASKNLLGDPVRIQQIFLNLLNNAIKFTSQNGEISLEISFCETDEHTTMLAVVEDNGIGIPRSEQVKIFEVFSRVDMSFNRTSDGAGLGLAISKYLVERMQGKIRVESEEGKGSKFSFDVKLKKSFDAVLEVPQQKMKRLLNVFVLLVEDDRTNQKIFEIILRRLGCKVDIANNGEEAVEQVQKSEYDIVLMDISMPKMDGLGATRKIRSLGFSMPIIALTAHAMSKEREKGLAIGMNDYICKPVNEQQLFEKIAQYT</sequence>
<evidence type="ECO:0000256" key="10">
    <source>
        <dbReference type="ARBA" id="ARBA00022989"/>
    </source>
</evidence>
<dbReference type="FunFam" id="1.10.287.130:FF:000004">
    <property type="entry name" value="Ethylene receptor 1"/>
    <property type="match status" value="1"/>
</dbReference>
<dbReference type="SMART" id="SM00448">
    <property type="entry name" value="REC"/>
    <property type="match status" value="1"/>
</dbReference>
<keyword evidence="9" id="KW-0067">ATP-binding</keyword>
<dbReference type="InterPro" id="IPR003594">
    <property type="entry name" value="HATPase_dom"/>
</dbReference>
<dbReference type="Pfam" id="PF00072">
    <property type="entry name" value="Response_reg"/>
    <property type="match status" value="1"/>
</dbReference>
<feature type="coiled-coil region" evidence="14">
    <location>
        <begin position="259"/>
        <end position="286"/>
    </location>
</feature>
<keyword evidence="5" id="KW-0808">Transferase</keyword>
<evidence type="ECO:0000256" key="14">
    <source>
        <dbReference type="SAM" id="Coils"/>
    </source>
</evidence>
<dbReference type="InterPro" id="IPR036097">
    <property type="entry name" value="HisK_dim/P_sf"/>
</dbReference>
<dbReference type="AlphaFoldDB" id="A0A5S9IJY3"/>
<evidence type="ECO:0000256" key="1">
    <source>
        <dbReference type="ARBA" id="ARBA00000085"/>
    </source>
</evidence>
<dbReference type="SUPFAM" id="SSF111126">
    <property type="entry name" value="Ligand-binding domain in the NO signalling and Golgi transport"/>
    <property type="match status" value="1"/>
</dbReference>
<dbReference type="Pfam" id="PF00512">
    <property type="entry name" value="HisKA"/>
    <property type="match status" value="1"/>
</dbReference>
<evidence type="ECO:0000256" key="2">
    <source>
        <dbReference type="ARBA" id="ARBA00004370"/>
    </source>
</evidence>
<evidence type="ECO:0000256" key="3">
    <source>
        <dbReference type="ARBA" id="ARBA00012438"/>
    </source>
</evidence>
<dbReference type="Gene3D" id="1.10.287.130">
    <property type="match status" value="1"/>
</dbReference>
<dbReference type="InterPro" id="IPR011006">
    <property type="entry name" value="CheY-like_superfamily"/>
</dbReference>
<dbReference type="KEGG" id="uam:UABAM_01584"/>
<dbReference type="PROSITE" id="PS50110">
    <property type="entry name" value="RESPONSE_REGULATORY"/>
    <property type="match status" value="1"/>
</dbReference>
<dbReference type="Pfam" id="PF02830">
    <property type="entry name" value="V4R"/>
    <property type="match status" value="1"/>
</dbReference>
<dbReference type="Gene3D" id="3.30.565.10">
    <property type="entry name" value="Histidine kinase-like ATPase, C-terminal domain"/>
    <property type="match status" value="1"/>
</dbReference>
<keyword evidence="10" id="KW-1133">Transmembrane helix</keyword>
<dbReference type="InterPro" id="IPR005467">
    <property type="entry name" value="His_kinase_dom"/>
</dbReference>
<dbReference type="GO" id="GO:0005524">
    <property type="term" value="F:ATP binding"/>
    <property type="evidence" value="ECO:0007669"/>
    <property type="project" value="UniProtKB-KW"/>
</dbReference>
<feature type="modified residue" description="4-aspartylphosphate" evidence="13">
    <location>
        <position position="575"/>
    </location>
</feature>
<evidence type="ECO:0000313" key="17">
    <source>
        <dbReference type="EMBL" id="BBM83233.1"/>
    </source>
</evidence>